<dbReference type="RefSeq" id="WP_100350453.1">
    <property type="nucleotide sequence ID" value="NZ_PGTZ01000009.1"/>
</dbReference>
<comment type="caution">
    <text evidence="4">The sequence shown here is derived from an EMBL/GenBank/DDBJ whole genome shotgun (WGS) entry which is preliminary data.</text>
</comment>
<feature type="coiled-coil region" evidence="2">
    <location>
        <begin position="47"/>
        <end position="74"/>
    </location>
</feature>
<evidence type="ECO:0000256" key="1">
    <source>
        <dbReference type="ARBA" id="ARBA00009108"/>
    </source>
</evidence>
<dbReference type="PANTHER" id="PTHR37313">
    <property type="entry name" value="UPF0749 PROTEIN RV1825"/>
    <property type="match status" value="1"/>
</dbReference>
<evidence type="ECO:0000313" key="4">
    <source>
        <dbReference type="EMBL" id="PJI91056.1"/>
    </source>
</evidence>
<dbReference type="GO" id="GO:0005886">
    <property type="term" value="C:plasma membrane"/>
    <property type="evidence" value="ECO:0007669"/>
    <property type="project" value="TreeGrafter"/>
</dbReference>
<dbReference type="PANTHER" id="PTHR37313:SF4">
    <property type="entry name" value="CONSERVED MEMBRANE PROTEIN-RELATED"/>
    <property type="match status" value="1"/>
</dbReference>
<dbReference type="OrthoDB" id="3214641at2"/>
<proteinExistence type="inferred from homology"/>
<comment type="similarity">
    <text evidence="1">Belongs to the UPF0749 family.</text>
</comment>
<keyword evidence="2" id="KW-0175">Coiled coil</keyword>
<dbReference type="Gene3D" id="3.30.70.1880">
    <property type="entry name" value="Protein of unknown function DUF881"/>
    <property type="match status" value="1"/>
</dbReference>
<feature type="chain" id="PRO_5014670254" evidence="3">
    <location>
        <begin position="30"/>
        <end position="247"/>
    </location>
</feature>
<feature type="signal peptide" evidence="3">
    <location>
        <begin position="1"/>
        <end position="29"/>
    </location>
</feature>
<evidence type="ECO:0000313" key="5">
    <source>
        <dbReference type="Proteomes" id="UP000231586"/>
    </source>
</evidence>
<sequence length="247" mass="25616">MIRRRPRVRAAVSVALVLALAGLLFTASAELARGTQARHPQDLSQLVQAESDEVGRLQGQVDDLQGQVDTLSQAGSASIPTGDPKVMAPADVEAGLVPVTGGGLTVALSDAPQTGNYPPGITVDDLVVHQQDMQAVINALWAGGAEAMMLEDQRVTATTAFRCVGNVLSLGGRLYSPPFTVTAIGDPAAMRGALDASPQIAIYKQYVDAVDLGWKVTDKKSLDMPAASAATLEHATVPSGTDVFGSD</sequence>
<dbReference type="InterPro" id="IPR010273">
    <property type="entry name" value="DUF881"/>
</dbReference>
<accession>A0A2M8WJJ3</accession>
<dbReference type="AlphaFoldDB" id="A0A2M8WJJ3"/>
<organism evidence="4 5">
    <name type="scientific">Luteimicrobium subarcticum</name>
    <dbReference type="NCBI Taxonomy" id="620910"/>
    <lineage>
        <taxon>Bacteria</taxon>
        <taxon>Bacillati</taxon>
        <taxon>Actinomycetota</taxon>
        <taxon>Actinomycetes</taxon>
        <taxon>Micrococcales</taxon>
        <taxon>Luteimicrobium</taxon>
    </lineage>
</organism>
<keyword evidence="5" id="KW-1185">Reference proteome</keyword>
<evidence type="ECO:0000256" key="2">
    <source>
        <dbReference type="SAM" id="Coils"/>
    </source>
</evidence>
<reference evidence="4 5" key="1">
    <citation type="submission" date="2017-11" db="EMBL/GenBank/DDBJ databases">
        <title>Genomic Encyclopedia of Archaeal and Bacterial Type Strains, Phase II (KMG-II): From Individual Species to Whole Genera.</title>
        <authorList>
            <person name="Goeker M."/>
        </authorList>
    </citation>
    <scope>NUCLEOTIDE SEQUENCE [LARGE SCALE GENOMIC DNA]</scope>
    <source>
        <strain evidence="4 5">DSM 22413</strain>
    </source>
</reference>
<dbReference type="EMBL" id="PGTZ01000009">
    <property type="protein sequence ID" value="PJI91056.1"/>
    <property type="molecule type" value="Genomic_DNA"/>
</dbReference>
<dbReference type="Pfam" id="PF05949">
    <property type="entry name" value="DUF881"/>
    <property type="match status" value="1"/>
</dbReference>
<keyword evidence="3" id="KW-0732">Signal</keyword>
<gene>
    <name evidence="4" type="ORF">CLV34_2318</name>
</gene>
<protein>
    <submittedName>
        <fullName evidence="4">Uncharacterized protein YlxW (UPF0749 family)</fullName>
    </submittedName>
</protein>
<evidence type="ECO:0000256" key="3">
    <source>
        <dbReference type="SAM" id="SignalP"/>
    </source>
</evidence>
<name>A0A2M8WJJ3_9MICO</name>
<dbReference type="Proteomes" id="UP000231586">
    <property type="component" value="Unassembled WGS sequence"/>
</dbReference>